<feature type="compositionally biased region" description="Low complexity" evidence="1">
    <location>
        <begin position="689"/>
        <end position="701"/>
    </location>
</feature>
<comment type="caution">
    <text evidence="2">The sequence shown here is derived from an EMBL/GenBank/DDBJ whole genome shotgun (WGS) entry which is preliminary data.</text>
</comment>
<protein>
    <submittedName>
        <fullName evidence="2">Uncharacterized protein</fullName>
    </submittedName>
</protein>
<feature type="compositionally biased region" description="Low complexity" evidence="1">
    <location>
        <begin position="672"/>
        <end position="681"/>
    </location>
</feature>
<dbReference type="Proteomes" id="UP000541610">
    <property type="component" value="Unassembled WGS sequence"/>
</dbReference>
<evidence type="ECO:0000256" key="1">
    <source>
        <dbReference type="SAM" id="MobiDB-lite"/>
    </source>
</evidence>
<sequence>SGASLTIVKKKFLPEGCVISPVSVTTVTALPSVCLSFLGTTTVTVHFYDSPTMLSRPEQRPGGLPGDASVEMTVYVVDDLSADMLLGYDWLWRFGLGLQADASGFCIKHVKSSTPVRSTPYPPPGVARRLALPSLYAYKMPATPSSSPTVVDTSVPPRPSTQNDDDESHRRPARRKPLWSCVRPRLRPVMYCRHPPRVDSTDVSAHPGTSPPVTDDVSSDVVAPIMKDHKAWSTTSQHGSTTSSASIEAPAKVGHRRPLITMDDDAMTTPPEVVDEDARSKITALTDVEPNPTLYDDDFYKLRVMFAQSKTSPYPQFKSYLGSKAGDLTPYEAWPTPSMAPGDEMDDDVIGKDIEEYAVPHLPSKEEEEVFAVPDFDVDTRPELAAVDAVCKRYKSIFSNKIDDFDWRLHTSLVVLDTLFSVDDIRDGQDLDEIVSMVRERVLDGHPLGRNEFKTRDLLPYRRIWASLDVSDGVLARHYRADALDEVPDLPPVPAFNPEAPPADVLHPRRVPPPSTMADEDEFLYGAPAIPPAPAENVRPPPPVPVPSTVSAPRRHVLRPGPVARPSPTPLAPTPPVRDSPGLADFATPTASPVADVSAATGSPSRLAPSRPSLATPLDEPASPVLPPLPSRPSDEPTPVRSRSPSHLLVTPDEYSSPSAPSRDTSRLVDEPPSGRSRSPPSSSPRPAQPSMASSSPSRPSRSSDEPTPVRSRSTTPVAPRETPEESTPPLPMVDSPATERDFESPQGTATPSSDPDSVQQPPAEASPPCTDVDPEPTRPFTRSRAGRQPRPPVRFDPDTYVPVALRSEQGHVRSDSS</sequence>
<gene>
    <name evidence="2" type="ORF">FOZ60_013893</name>
</gene>
<feature type="region of interest" description="Disordered" evidence="1">
    <location>
        <begin position="195"/>
        <end position="218"/>
    </location>
</feature>
<feature type="compositionally biased region" description="Low complexity" evidence="1">
    <location>
        <begin position="143"/>
        <end position="155"/>
    </location>
</feature>
<dbReference type="EMBL" id="JABANP010000637">
    <property type="protein sequence ID" value="KAF4680197.1"/>
    <property type="molecule type" value="Genomic_DNA"/>
</dbReference>
<feature type="region of interest" description="Disordered" evidence="1">
    <location>
        <begin position="492"/>
        <end position="818"/>
    </location>
</feature>
<proteinExistence type="predicted"/>
<feature type="compositionally biased region" description="Basic and acidic residues" evidence="1">
    <location>
        <begin position="809"/>
        <end position="818"/>
    </location>
</feature>
<organism evidence="2 3">
    <name type="scientific">Perkinsus olseni</name>
    <name type="common">Perkinsus atlanticus</name>
    <dbReference type="NCBI Taxonomy" id="32597"/>
    <lineage>
        <taxon>Eukaryota</taxon>
        <taxon>Sar</taxon>
        <taxon>Alveolata</taxon>
        <taxon>Perkinsozoa</taxon>
        <taxon>Perkinsea</taxon>
        <taxon>Perkinsida</taxon>
        <taxon>Perkinsidae</taxon>
        <taxon>Perkinsus</taxon>
    </lineage>
</organism>
<evidence type="ECO:0000313" key="2">
    <source>
        <dbReference type="EMBL" id="KAF4680197.1"/>
    </source>
</evidence>
<dbReference type="AlphaFoldDB" id="A0A7J6N9N1"/>
<feature type="compositionally biased region" description="Pro residues" evidence="1">
    <location>
        <begin position="492"/>
        <end position="501"/>
    </location>
</feature>
<feature type="compositionally biased region" description="Low complexity" evidence="1">
    <location>
        <begin position="603"/>
        <end position="615"/>
    </location>
</feature>
<reference evidence="2 3" key="1">
    <citation type="submission" date="2020-04" db="EMBL/GenBank/DDBJ databases">
        <title>Perkinsus olseni comparative genomics.</title>
        <authorList>
            <person name="Bogema D.R."/>
        </authorList>
    </citation>
    <scope>NUCLEOTIDE SEQUENCE [LARGE SCALE GENOMIC DNA]</scope>
    <source>
        <strain evidence="2">00978-12</strain>
    </source>
</reference>
<feature type="compositionally biased region" description="Low complexity" evidence="1">
    <location>
        <begin position="752"/>
        <end position="763"/>
    </location>
</feature>
<feature type="compositionally biased region" description="Polar residues" evidence="1">
    <location>
        <begin position="654"/>
        <end position="663"/>
    </location>
</feature>
<feature type="compositionally biased region" description="Pro residues" evidence="1">
    <location>
        <begin position="563"/>
        <end position="578"/>
    </location>
</feature>
<name>A0A7J6N9N1_PEROL</name>
<feature type="region of interest" description="Disordered" evidence="1">
    <location>
        <begin position="143"/>
        <end position="176"/>
    </location>
</feature>
<evidence type="ECO:0000313" key="3">
    <source>
        <dbReference type="Proteomes" id="UP000541610"/>
    </source>
</evidence>
<accession>A0A7J6N9N1</accession>
<feature type="non-terminal residue" evidence="2">
    <location>
        <position position="1"/>
    </location>
</feature>
<feature type="compositionally biased region" description="Pro residues" evidence="1">
    <location>
        <begin position="529"/>
        <end position="546"/>
    </location>
</feature>